<dbReference type="SUPFAM" id="SSF48726">
    <property type="entry name" value="Immunoglobulin"/>
    <property type="match status" value="5"/>
</dbReference>
<dbReference type="PANTHER" id="PTHR11973:SF17">
    <property type="entry name" value="BASAL CELL ADHESION MOLECULE"/>
    <property type="match status" value="1"/>
</dbReference>
<dbReference type="AlphaFoldDB" id="A0A287D1F0"/>
<gene>
    <name evidence="22" type="primary">BCAM</name>
</gene>
<name>A0A287D1F0_ICTTR</name>
<reference evidence="22" key="2">
    <citation type="submission" date="2025-08" db="UniProtKB">
        <authorList>
            <consortium name="Ensembl"/>
        </authorList>
    </citation>
    <scope>IDENTIFICATION</scope>
</reference>
<feature type="domain" description="Ig-like" evidence="21">
    <location>
        <begin position="493"/>
        <end position="577"/>
    </location>
</feature>
<keyword evidence="3" id="KW-0597">Phosphoprotein</keyword>
<evidence type="ECO:0000256" key="20">
    <source>
        <dbReference type="SAM" id="Phobius"/>
    </source>
</evidence>
<dbReference type="InterPro" id="IPR051116">
    <property type="entry name" value="Surface_Rcpt/Adhesion_Mol"/>
</dbReference>
<evidence type="ECO:0000256" key="4">
    <source>
        <dbReference type="ARBA" id="ARBA00022692"/>
    </source>
</evidence>
<dbReference type="Ensembl" id="ENSSTOT00000039954.1">
    <property type="protein sequence ID" value="ENSSTOP00000027383.1"/>
    <property type="gene ID" value="ENSSTOG00000021794.2"/>
</dbReference>
<evidence type="ECO:0000256" key="5">
    <source>
        <dbReference type="ARBA" id="ARBA00022729"/>
    </source>
</evidence>
<evidence type="ECO:0000256" key="18">
    <source>
        <dbReference type="ARBA" id="ARBA00077061"/>
    </source>
</evidence>
<dbReference type="Proteomes" id="UP000005215">
    <property type="component" value="Unassembled WGS sequence"/>
</dbReference>
<feature type="compositionally biased region" description="Gly residues" evidence="19">
    <location>
        <begin position="654"/>
        <end position="671"/>
    </location>
</feature>
<dbReference type="InterPro" id="IPR013106">
    <property type="entry name" value="Ig_V-set"/>
</dbReference>
<dbReference type="GO" id="GO:0043236">
    <property type="term" value="F:laminin binding"/>
    <property type="evidence" value="ECO:0007669"/>
    <property type="project" value="Ensembl"/>
</dbReference>
<dbReference type="SMART" id="SM00409">
    <property type="entry name" value="IG"/>
    <property type="match status" value="4"/>
</dbReference>
<evidence type="ECO:0000256" key="12">
    <source>
        <dbReference type="ARBA" id="ARBA00023180"/>
    </source>
</evidence>
<keyword evidence="23" id="KW-1185">Reference proteome</keyword>
<dbReference type="CDD" id="cd00096">
    <property type="entry name" value="Ig"/>
    <property type="match status" value="3"/>
</dbReference>
<dbReference type="Pfam" id="PF07686">
    <property type="entry name" value="V-set"/>
    <property type="match status" value="1"/>
</dbReference>
<evidence type="ECO:0000256" key="9">
    <source>
        <dbReference type="ARBA" id="ARBA00023136"/>
    </source>
</evidence>
<reference evidence="23" key="1">
    <citation type="submission" date="2011-11" db="EMBL/GenBank/DDBJ databases">
        <title>The Draft Genome of Spermophilus tridecemlineatus.</title>
        <authorList>
            <consortium name="The Broad Institute Genome Assembly &amp; Analysis Group"/>
            <consortium name="Computational R&amp;D Group"/>
            <consortium name="and Sequencing Platform"/>
            <person name="Di Palma F."/>
            <person name="Alfoldi J."/>
            <person name="Johnson J."/>
            <person name="Berlin A."/>
            <person name="Gnerre S."/>
            <person name="Jaffe D."/>
            <person name="MacCallum I."/>
            <person name="Young S."/>
            <person name="Walker B.J."/>
            <person name="Lindblad-Toh K."/>
        </authorList>
    </citation>
    <scope>NUCLEOTIDE SEQUENCE [LARGE SCALE GENOMIC DNA]</scope>
</reference>
<dbReference type="Pfam" id="PF13927">
    <property type="entry name" value="Ig_3"/>
    <property type="match status" value="2"/>
</dbReference>
<keyword evidence="2" id="KW-1003">Cell membrane</keyword>
<dbReference type="InterPro" id="IPR003599">
    <property type="entry name" value="Ig_sub"/>
</dbReference>
<protein>
    <recommendedName>
        <fullName evidence="16">Basal cell adhesion molecule</fullName>
    </recommendedName>
    <alternativeName>
        <fullName evidence="17">B-CAM cell surface glycoprotein</fullName>
    </alternativeName>
    <alternativeName>
        <fullName evidence="18">Lutheran antigen</fullName>
    </alternativeName>
</protein>
<evidence type="ECO:0000256" key="16">
    <source>
        <dbReference type="ARBA" id="ARBA00074664"/>
    </source>
</evidence>
<evidence type="ECO:0000256" key="7">
    <source>
        <dbReference type="ARBA" id="ARBA00022889"/>
    </source>
</evidence>
<evidence type="ECO:0000256" key="13">
    <source>
        <dbReference type="ARBA" id="ARBA00023319"/>
    </source>
</evidence>
<dbReference type="InterPro" id="IPR013162">
    <property type="entry name" value="CD80_C2-set"/>
</dbReference>
<keyword evidence="6" id="KW-0677">Repeat</keyword>
<keyword evidence="10" id="KW-1015">Disulfide bond</keyword>
<keyword evidence="11" id="KW-0675">Receptor</keyword>
<evidence type="ECO:0000256" key="17">
    <source>
        <dbReference type="ARBA" id="ARBA00076298"/>
    </source>
</evidence>
<dbReference type="EMBL" id="AGTP01097000">
    <property type="status" value="NOT_ANNOTATED_CDS"/>
    <property type="molecule type" value="Genomic_DNA"/>
</dbReference>
<dbReference type="SMART" id="SM00408">
    <property type="entry name" value="IGc2"/>
    <property type="match status" value="4"/>
</dbReference>
<feature type="domain" description="Ig-like" evidence="21">
    <location>
        <begin position="266"/>
        <end position="343"/>
    </location>
</feature>
<dbReference type="InterPro" id="IPR007110">
    <property type="entry name" value="Ig-like_dom"/>
</dbReference>
<organism evidence="22 23">
    <name type="scientific">Ictidomys tridecemlineatus</name>
    <name type="common">Thirteen-lined ground squirrel</name>
    <name type="synonym">Spermophilus tridecemlineatus</name>
    <dbReference type="NCBI Taxonomy" id="43179"/>
    <lineage>
        <taxon>Eukaryota</taxon>
        <taxon>Metazoa</taxon>
        <taxon>Chordata</taxon>
        <taxon>Craniata</taxon>
        <taxon>Vertebrata</taxon>
        <taxon>Euteleostomi</taxon>
        <taxon>Mammalia</taxon>
        <taxon>Eutheria</taxon>
        <taxon>Euarchontoglires</taxon>
        <taxon>Glires</taxon>
        <taxon>Rodentia</taxon>
        <taxon>Sciuromorpha</taxon>
        <taxon>Sciuridae</taxon>
        <taxon>Xerinae</taxon>
        <taxon>Marmotini</taxon>
        <taxon>Ictidomys</taxon>
    </lineage>
</organism>
<dbReference type="InterPro" id="IPR036179">
    <property type="entry name" value="Ig-like_dom_sf"/>
</dbReference>
<evidence type="ECO:0000256" key="19">
    <source>
        <dbReference type="SAM" id="MobiDB-lite"/>
    </source>
</evidence>
<comment type="function">
    <text evidence="14">Transmembrane glycoprotein that functions as both a receptor and an adhesion molecule playing a crucial role in cell adhesion, motility, migration and invasion. Extracellular domain enables binding to extracellular matrix proteins, such as laminin, integrin and other ligands while its intracellular domain interacts with cytoskeletal proteins like hemoglobin, facilitating cell signal transduction. Serves as a receptor for laminin alpha-5/LAMA5 to promote cell adhesion. Mechanistically, JAK2 induces BCAM phosphorylation and activates its adhesion to laminin by stimulating a Rap1/AKT signaling pathway in the absence of EPOR.</text>
</comment>
<evidence type="ECO:0000256" key="8">
    <source>
        <dbReference type="ARBA" id="ARBA00022989"/>
    </source>
</evidence>
<dbReference type="InterPro" id="IPR003598">
    <property type="entry name" value="Ig_sub2"/>
</dbReference>
<keyword evidence="4 20" id="KW-0812">Transmembrane</keyword>
<dbReference type="Gene3D" id="2.60.40.10">
    <property type="entry name" value="Immunoglobulins"/>
    <property type="match status" value="5"/>
</dbReference>
<feature type="domain" description="Ig-like" evidence="21">
    <location>
        <begin position="355"/>
        <end position="428"/>
    </location>
</feature>
<dbReference type="FunFam" id="2.60.40.10:FF:001535">
    <property type="entry name" value="Basal cell adhesion molecule"/>
    <property type="match status" value="1"/>
</dbReference>
<evidence type="ECO:0000256" key="10">
    <source>
        <dbReference type="ARBA" id="ARBA00023157"/>
    </source>
</evidence>
<feature type="transmembrane region" description="Helical" evidence="20">
    <location>
        <begin position="594"/>
        <end position="616"/>
    </location>
</feature>
<evidence type="ECO:0000256" key="3">
    <source>
        <dbReference type="ARBA" id="ARBA00022553"/>
    </source>
</evidence>
<evidence type="ECO:0000256" key="1">
    <source>
        <dbReference type="ARBA" id="ARBA00004251"/>
    </source>
</evidence>
<evidence type="ECO:0000256" key="14">
    <source>
        <dbReference type="ARBA" id="ARBA00057270"/>
    </source>
</evidence>
<accession>A0A287D1F0</accession>
<dbReference type="GeneTree" id="ENSGT00940000161038"/>
<keyword evidence="5" id="KW-0732">Signal</keyword>
<feature type="domain" description="Ig-like" evidence="21">
    <location>
        <begin position="12"/>
        <end position="134"/>
    </location>
</feature>
<dbReference type="STRING" id="43179.ENSSTOP00000027383"/>
<dbReference type="PROSITE" id="PS50835">
    <property type="entry name" value="IG_LIKE"/>
    <property type="match status" value="5"/>
</dbReference>
<dbReference type="FunCoup" id="A0A287D1F0">
    <property type="interactions" value="326"/>
</dbReference>
<evidence type="ECO:0000256" key="6">
    <source>
        <dbReference type="ARBA" id="ARBA00022737"/>
    </source>
</evidence>
<evidence type="ECO:0000256" key="2">
    <source>
        <dbReference type="ARBA" id="ARBA00022475"/>
    </source>
</evidence>
<keyword evidence="8 20" id="KW-1133">Transmembrane helix</keyword>
<dbReference type="Pfam" id="PF13895">
    <property type="entry name" value="Ig_2"/>
    <property type="match status" value="1"/>
</dbReference>
<dbReference type="PANTHER" id="PTHR11973">
    <property type="entry name" value="CELL SURFACE GLYCOPROTEIN MUC18-RELATED"/>
    <property type="match status" value="1"/>
</dbReference>
<reference evidence="22" key="3">
    <citation type="submission" date="2025-09" db="UniProtKB">
        <authorList>
            <consortium name="Ensembl"/>
        </authorList>
    </citation>
    <scope>IDENTIFICATION</scope>
</reference>
<dbReference type="EMBL" id="AGTP01096999">
    <property type="status" value="NOT_ANNOTATED_CDS"/>
    <property type="molecule type" value="Genomic_DNA"/>
</dbReference>
<feature type="domain" description="Ig-like" evidence="21">
    <location>
        <begin position="139"/>
        <end position="249"/>
    </location>
</feature>
<dbReference type="InParanoid" id="A0A287D1F0"/>
<evidence type="ECO:0000259" key="21">
    <source>
        <dbReference type="PROSITE" id="PS50835"/>
    </source>
</evidence>
<comment type="subunit">
    <text evidence="15">Homodimer. Interacts with ITGA4:ITGB1. Interacts with spectrins SPTA1 and SPTB1.</text>
</comment>
<proteinExistence type="predicted"/>
<keyword evidence="13" id="KW-0393">Immunoglobulin domain</keyword>
<evidence type="ECO:0000256" key="15">
    <source>
        <dbReference type="ARBA" id="ARBA00064958"/>
    </source>
</evidence>
<dbReference type="Pfam" id="PF08205">
    <property type="entry name" value="C2-set_2"/>
    <property type="match status" value="1"/>
</dbReference>
<dbReference type="InterPro" id="IPR013783">
    <property type="entry name" value="Ig-like_fold"/>
</dbReference>
<dbReference type="GO" id="GO:0005055">
    <property type="term" value="F:laminin receptor activity"/>
    <property type="evidence" value="ECO:0007669"/>
    <property type="project" value="Ensembl"/>
</dbReference>
<feature type="region of interest" description="Disordered" evidence="19">
    <location>
        <begin position="624"/>
        <end position="671"/>
    </location>
</feature>
<sequence>MESEGEQGKAGPGAEQETRGSQAKVHVSVPPLVEVVQGMQVTLNCTLLENPDHFVLEWFLTDRSGTRHRLASVEQQGSQLQGTVHDFRGRSPPYKLDSHGGLELLQAQVGDERDYVCVVRAGASGTTEATAKLRVFAIPETTEVIPNRGTLSVMEDFAQEIATCNSRNGNPVPRITWYRNGQLLDVPMEVNSEGYMTSRTVREASGLQSLTSTLYLRPSKADREASFHCAAHYSLPLGNQGRLDSSPFHLTLHYPTENVRFWVGSPSTTEGWVREGDSIQLLCQGDGSPSPEYTFFRLQDKQEKMLTINLEGNLTLVGVNRSQSGTYGCRVEDYDAADDVQLTKILELRVAYLDPLDLSTGEEFSVLLNSSRTTVNCSARGLPAPTLRWTKDSVPLGDGPTLSLSPVTFDSAGTYVCEASMSTVPFLSRVRSFKLLVQGLGRESARVGKTAQGTGGVVWPRVFPSLSPLPFLSLPTCASHCLFSGRHPPTGSPELRAEEMEPKAEGGWTEGDEVRLTCSARGHPEPELTWSQLGGRPAEPVLGGQGWVSSSLTLKVTSALGREGVACEASNPHGRVSHVFHFGTVAPQTAQAGVAVMAVAVSVGLLLLVVAVFYCMRRKGRPGCCRRREKGSPPPGEPELSHSGSQRPEQKGLLVGGGGARGGSGGFGDEC</sequence>
<evidence type="ECO:0000313" key="22">
    <source>
        <dbReference type="Ensembl" id="ENSSTOP00000027383.1"/>
    </source>
</evidence>
<feature type="region of interest" description="Disordered" evidence="19">
    <location>
        <begin position="1"/>
        <end position="24"/>
    </location>
</feature>
<evidence type="ECO:0000256" key="11">
    <source>
        <dbReference type="ARBA" id="ARBA00023170"/>
    </source>
</evidence>
<dbReference type="EMBL" id="AGTP01097001">
    <property type="status" value="NOT_ANNOTATED_CDS"/>
    <property type="molecule type" value="Genomic_DNA"/>
</dbReference>
<dbReference type="GO" id="GO:0007160">
    <property type="term" value="P:cell-matrix adhesion"/>
    <property type="evidence" value="ECO:0007669"/>
    <property type="project" value="Ensembl"/>
</dbReference>
<keyword evidence="7" id="KW-0130">Cell adhesion</keyword>
<keyword evidence="12" id="KW-0325">Glycoprotein</keyword>
<evidence type="ECO:0000313" key="23">
    <source>
        <dbReference type="Proteomes" id="UP000005215"/>
    </source>
</evidence>
<dbReference type="eggNOG" id="ENOG502QWC8">
    <property type="taxonomic scope" value="Eukaryota"/>
</dbReference>
<dbReference type="GO" id="GO:0005886">
    <property type="term" value="C:plasma membrane"/>
    <property type="evidence" value="ECO:0007669"/>
    <property type="project" value="UniProtKB-SubCell"/>
</dbReference>
<comment type="subcellular location">
    <subcellularLocation>
        <location evidence="1">Cell membrane</location>
        <topology evidence="1">Single-pass type I membrane protein</topology>
    </subcellularLocation>
</comment>
<keyword evidence="9 20" id="KW-0472">Membrane</keyword>
<dbReference type="GO" id="GO:0009986">
    <property type="term" value="C:cell surface"/>
    <property type="evidence" value="ECO:0007669"/>
    <property type="project" value="Ensembl"/>
</dbReference>